<dbReference type="SUPFAM" id="SSF161098">
    <property type="entry name" value="MetI-like"/>
    <property type="match status" value="1"/>
</dbReference>
<accession>A0A942U407</accession>
<keyword evidence="11" id="KW-1185">Reference proteome</keyword>
<evidence type="ECO:0000256" key="4">
    <source>
        <dbReference type="ARBA" id="ARBA00022692"/>
    </source>
</evidence>
<keyword evidence="4 8" id="KW-0812">Transmembrane</keyword>
<dbReference type="GO" id="GO:0006865">
    <property type="term" value="P:amino acid transport"/>
    <property type="evidence" value="ECO:0007669"/>
    <property type="project" value="UniProtKB-KW"/>
</dbReference>
<dbReference type="EMBL" id="JAGYPF010000003">
    <property type="protein sequence ID" value="MBS4214296.1"/>
    <property type="molecule type" value="Genomic_DNA"/>
</dbReference>
<name>A0A942U407_9BACI</name>
<evidence type="ECO:0000256" key="5">
    <source>
        <dbReference type="ARBA" id="ARBA00022970"/>
    </source>
</evidence>
<dbReference type="Pfam" id="PF00528">
    <property type="entry name" value="BPD_transp_1"/>
    <property type="match status" value="1"/>
</dbReference>
<dbReference type="PROSITE" id="PS50928">
    <property type="entry name" value="ABC_TM1"/>
    <property type="match status" value="1"/>
</dbReference>
<evidence type="ECO:0000313" key="10">
    <source>
        <dbReference type="EMBL" id="MBS4214296.1"/>
    </source>
</evidence>
<comment type="caution">
    <text evidence="10">The sequence shown here is derived from an EMBL/GenBank/DDBJ whole genome shotgun (WGS) entry which is preliminary data.</text>
</comment>
<dbReference type="InterPro" id="IPR035906">
    <property type="entry name" value="MetI-like_sf"/>
</dbReference>
<feature type="transmembrane region" description="Helical" evidence="8">
    <location>
        <begin position="172"/>
        <end position="193"/>
    </location>
</feature>
<keyword evidence="3 8" id="KW-0813">Transport</keyword>
<keyword evidence="7 8" id="KW-0472">Membrane</keyword>
<organism evidence="10 11">
    <name type="scientific">Neobacillus rhizophilus</name>
    <dbReference type="NCBI Taxonomy" id="2833579"/>
    <lineage>
        <taxon>Bacteria</taxon>
        <taxon>Bacillati</taxon>
        <taxon>Bacillota</taxon>
        <taxon>Bacilli</taxon>
        <taxon>Bacillales</taxon>
        <taxon>Bacillaceae</taxon>
        <taxon>Neobacillus</taxon>
    </lineage>
</organism>
<sequence length="215" mass="23384">MMKWIEILSKTGEHLYLSFTALFIACLIAIPLGIYFANHDRLATPVIRVVQVIQTIPSLALLGFMVPIFGIGTLPAIIALILYSLLPVLQNTFTGIREVDKSLIEIGTGMGMTKRQILWLVQLPMARSVIMAGVRMAAVQTISVATIATFIGAGGLGDLIMRGIGMLDTAMILTGAIPTALLAIILDRLLLYLDDKLTPKGLRKKRKKQISGELK</sequence>
<dbReference type="CDD" id="cd06261">
    <property type="entry name" value="TM_PBP2"/>
    <property type="match status" value="1"/>
</dbReference>
<feature type="transmembrane region" description="Helical" evidence="8">
    <location>
        <begin position="15"/>
        <end position="37"/>
    </location>
</feature>
<dbReference type="PANTHER" id="PTHR30177:SF4">
    <property type="entry name" value="OSMOPROTECTANT IMPORT PERMEASE PROTEIN OSMW"/>
    <property type="match status" value="1"/>
</dbReference>
<evidence type="ECO:0000256" key="2">
    <source>
        <dbReference type="ARBA" id="ARBA00007069"/>
    </source>
</evidence>
<keyword evidence="6 8" id="KW-1133">Transmembrane helix</keyword>
<protein>
    <submittedName>
        <fullName evidence="10">ABC transporter permease</fullName>
    </submittedName>
</protein>
<dbReference type="FunFam" id="1.10.3720.10:FF:000001">
    <property type="entry name" value="Glycine betaine ABC transporter, permease"/>
    <property type="match status" value="1"/>
</dbReference>
<feature type="transmembrane region" description="Helical" evidence="8">
    <location>
        <begin position="142"/>
        <end position="160"/>
    </location>
</feature>
<dbReference type="GO" id="GO:0005886">
    <property type="term" value="C:plasma membrane"/>
    <property type="evidence" value="ECO:0007669"/>
    <property type="project" value="UniProtKB-SubCell"/>
</dbReference>
<evidence type="ECO:0000256" key="3">
    <source>
        <dbReference type="ARBA" id="ARBA00022448"/>
    </source>
</evidence>
<evidence type="ECO:0000256" key="8">
    <source>
        <dbReference type="RuleBase" id="RU363032"/>
    </source>
</evidence>
<dbReference type="Gene3D" id="1.10.3720.10">
    <property type="entry name" value="MetI-like"/>
    <property type="match status" value="1"/>
</dbReference>
<evidence type="ECO:0000313" key="11">
    <source>
        <dbReference type="Proteomes" id="UP000679749"/>
    </source>
</evidence>
<feature type="transmembrane region" description="Helical" evidence="8">
    <location>
        <begin position="49"/>
        <end position="70"/>
    </location>
</feature>
<dbReference type="GO" id="GO:0055085">
    <property type="term" value="P:transmembrane transport"/>
    <property type="evidence" value="ECO:0007669"/>
    <property type="project" value="InterPro"/>
</dbReference>
<dbReference type="RefSeq" id="WP_213118772.1">
    <property type="nucleotide sequence ID" value="NZ_JAGYPF010000003.1"/>
</dbReference>
<feature type="domain" description="ABC transmembrane type-1" evidence="9">
    <location>
        <begin position="11"/>
        <end position="190"/>
    </location>
</feature>
<keyword evidence="5" id="KW-0029">Amino-acid transport</keyword>
<proteinExistence type="inferred from homology"/>
<dbReference type="AlphaFoldDB" id="A0A942U407"/>
<evidence type="ECO:0000256" key="7">
    <source>
        <dbReference type="ARBA" id="ARBA00023136"/>
    </source>
</evidence>
<comment type="subcellular location">
    <subcellularLocation>
        <location evidence="1 8">Cell membrane</location>
        <topology evidence="1 8">Multi-pass membrane protein</topology>
    </subcellularLocation>
</comment>
<evidence type="ECO:0000259" key="9">
    <source>
        <dbReference type="PROSITE" id="PS50928"/>
    </source>
</evidence>
<dbReference type="PANTHER" id="PTHR30177">
    <property type="entry name" value="GLYCINE BETAINE/L-PROLINE TRANSPORT SYSTEM PERMEASE PROTEIN PROW"/>
    <property type="match status" value="1"/>
</dbReference>
<dbReference type="GO" id="GO:0031460">
    <property type="term" value="P:glycine betaine transport"/>
    <property type="evidence" value="ECO:0007669"/>
    <property type="project" value="TreeGrafter"/>
</dbReference>
<evidence type="ECO:0000256" key="6">
    <source>
        <dbReference type="ARBA" id="ARBA00022989"/>
    </source>
</evidence>
<comment type="similarity">
    <text evidence="2">Belongs to the binding-protein-dependent transport system permease family. CysTW subfamily.</text>
</comment>
<dbReference type="InterPro" id="IPR000515">
    <property type="entry name" value="MetI-like"/>
</dbReference>
<dbReference type="InterPro" id="IPR051204">
    <property type="entry name" value="ABC_transp_perm/SBD"/>
</dbReference>
<dbReference type="PROSITE" id="PS51257">
    <property type="entry name" value="PROKAR_LIPOPROTEIN"/>
    <property type="match status" value="1"/>
</dbReference>
<gene>
    <name evidence="10" type="ORF">KHA99_17745</name>
</gene>
<evidence type="ECO:0000256" key="1">
    <source>
        <dbReference type="ARBA" id="ARBA00004651"/>
    </source>
</evidence>
<reference evidence="10" key="1">
    <citation type="submission" date="2021-05" db="EMBL/GenBank/DDBJ databases">
        <title>Novel Bacillus species.</title>
        <authorList>
            <person name="Liu G."/>
        </authorList>
    </citation>
    <scope>NUCLEOTIDE SEQUENCE</scope>
    <source>
        <strain evidence="10">FJAT-49825</strain>
    </source>
</reference>
<dbReference type="Proteomes" id="UP000679749">
    <property type="component" value="Unassembled WGS sequence"/>
</dbReference>